<comment type="subunit">
    <text evidence="11">F-type ATPases have 2 components, CF(1) - the catalytic core - and CF(0) - the membrane proton channel. CF(1) and CF(0) have multiple subunits.</text>
</comment>
<keyword evidence="3 11" id="KW-0813">Transport</keyword>
<keyword evidence="13" id="KW-1185">Reference proteome</keyword>
<evidence type="ECO:0000313" key="12">
    <source>
        <dbReference type="EMBL" id="PWN36244.1"/>
    </source>
</evidence>
<evidence type="ECO:0000256" key="5">
    <source>
        <dbReference type="ARBA" id="ARBA00022792"/>
    </source>
</evidence>
<gene>
    <name evidence="12" type="ORF">FA14DRAFT_161050</name>
</gene>
<evidence type="ECO:0000256" key="3">
    <source>
        <dbReference type="ARBA" id="ARBA00022448"/>
    </source>
</evidence>
<keyword evidence="8" id="KW-0472">Membrane</keyword>
<keyword evidence="10 11" id="KW-0066">ATP synthesis</keyword>
<dbReference type="NCBIfam" id="TIGR01146">
    <property type="entry name" value="ATPsyn_F1gamma"/>
    <property type="match status" value="1"/>
</dbReference>
<reference evidence="12 13" key="1">
    <citation type="journal article" date="2018" name="Mol. Biol. Evol.">
        <title>Broad Genomic Sampling Reveals a Smut Pathogenic Ancestry of the Fungal Clade Ustilaginomycotina.</title>
        <authorList>
            <person name="Kijpornyongpan T."/>
            <person name="Mondo S.J."/>
            <person name="Barry K."/>
            <person name="Sandor L."/>
            <person name="Lee J."/>
            <person name="Lipzen A."/>
            <person name="Pangilinan J."/>
            <person name="LaButti K."/>
            <person name="Hainaut M."/>
            <person name="Henrissat B."/>
            <person name="Grigoriev I.V."/>
            <person name="Spatafora J.W."/>
            <person name="Aime M.C."/>
        </authorList>
    </citation>
    <scope>NUCLEOTIDE SEQUENCE [LARGE SCALE GENOMIC DNA]</scope>
    <source>
        <strain evidence="12 13">MCA 3882</strain>
    </source>
</reference>
<keyword evidence="9 11" id="KW-0139">CF(1)</keyword>
<evidence type="ECO:0000313" key="13">
    <source>
        <dbReference type="Proteomes" id="UP000245771"/>
    </source>
</evidence>
<keyword evidence="7" id="KW-0496">Mitochondrion</keyword>
<evidence type="ECO:0000256" key="10">
    <source>
        <dbReference type="ARBA" id="ARBA00023310"/>
    </source>
</evidence>
<dbReference type="InterPro" id="IPR000131">
    <property type="entry name" value="ATP_synth_F1_gsu"/>
</dbReference>
<keyword evidence="5" id="KW-0999">Mitochondrion inner membrane</keyword>
<organism evidence="12 13">
    <name type="scientific">Meira miltonrushii</name>
    <dbReference type="NCBI Taxonomy" id="1280837"/>
    <lineage>
        <taxon>Eukaryota</taxon>
        <taxon>Fungi</taxon>
        <taxon>Dikarya</taxon>
        <taxon>Basidiomycota</taxon>
        <taxon>Ustilaginomycotina</taxon>
        <taxon>Exobasidiomycetes</taxon>
        <taxon>Exobasidiales</taxon>
        <taxon>Brachybasidiaceae</taxon>
        <taxon>Meira</taxon>
    </lineage>
</organism>
<protein>
    <recommendedName>
        <fullName evidence="11">ATP synthase subunit gamma</fullName>
    </recommendedName>
</protein>
<keyword evidence="4 11" id="KW-0375">Hydrogen ion transport</keyword>
<dbReference type="FunCoup" id="A0A316VG00">
    <property type="interactions" value="268"/>
</dbReference>
<evidence type="ECO:0000256" key="6">
    <source>
        <dbReference type="ARBA" id="ARBA00023065"/>
    </source>
</evidence>
<dbReference type="SUPFAM" id="SSF52943">
    <property type="entry name" value="ATP synthase (F1-ATPase), gamma subunit"/>
    <property type="match status" value="1"/>
</dbReference>
<evidence type="ECO:0000256" key="9">
    <source>
        <dbReference type="ARBA" id="ARBA00023196"/>
    </source>
</evidence>
<dbReference type="EMBL" id="KZ819603">
    <property type="protein sequence ID" value="PWN36244.1"/>
    <property type="molecule type" value="Genomic_DNA"/>
</dbReference>
<accession>A0A316VG00</accession>
<dbReference type="InParanoid" id="A0A316VG00"/>
<dbReference type="PRINTS" id="PR00126">
    <property type="entry name" value="ATPASEGAMMA"/>
</dbReference>
<sequence length="315" mass="33217">MASLARTAVRPALSAGMVMPSAAVRVSATAGFHSSATQMSTLRELEGRIKSVKNIEKITKSMKMIASTKLAKAQRAMHAAKAYGQTNDEVFKNAEAKQSEGGNQLYVVVSSDKGLCGGIHSSVSKRTKTELKQIGGAAGSADSSEGPRLVVLGDKAKAQLSRSLGKNIAISFNQVGKDVPTFADASAIADKIIASGVKFDQVNIVYNAYVSAISFESNILTVFGEEALRNAANFNAYEQEDDTTKDLAEFALANAIYAALVEGHAAEINSKQNAMDNASKNAGEMIQTLGMAYNRGRQAQITNDLIDIITGASAL</sequence>
<dbReference type="Pfam" id="PF00231">
    <property type="entry name" value="ATP-synt"/>
    <property type="match status" value="1"/>
</dbReference>
<dbReference type="AlphaFoldDB" id="A0A316VG00"/>
<dbReference type="GeneID" id="37020728"/>
<dbReference type="InterPro" id="IPR035968">
    <property type="entry name" value="ATP_synth_F1_ATPase_gsu"/>
</dbReference>
<dbReference type="Proteomes" id="UP000245771">
    <property type="component" value="Unassembled WGS sequence"/>
</dbReference>
<dbReference type="PANTHER" id="PTHR11693:SF22">
    <property type="entry name" value="ATP SYNTHASE SUBUNIT GAMMA, MITOCHONDRIAL"/>
    <property type="match status" value="1"/>
</dbReference>
<proteinExistence type="inferred from homology"/>
<dbReference type="GO" id="GO:0045259">
    <property type="term" value="C:proton-transporting ATP synthase complex"/>
    <property type="evidence" value="ECO:0007669"/>
    <property type="project" value="UniProtKB-KW"/>
</dbReference>
<dbReference type="PANTHER" id="PTHR11693">
    <property type="entry name" value="ATP SYNTHASE GAMMA CHAIN"/>
    <property type="match status" value="1"/>
</dbReference>
<dbReference type="CDD" id="cd12151">
    <property type="entry name" value="F1-ATPase_gamma"/>
    <property type="match status" value="1"/>
</dbReference>
<dbReference type="STRING" id="1280837.A0A316VG00"/>
<dbReference type="PIRSF" id="PIRSF039089">
    <property type="entry name" value="ATP_synthase_gamma"/>
    <property type="match status" value="1"/>
</dbReference>
<evidence type="ECO:0000256" key="1">
    <source>
        <dbReference type="ARBA" id="ARBA00004637"/>
    </source>
</evidence>
<name>A0A316VG00_9BASI</name>
<dbReference type="FunFam" id="3.40.1380.10:FF:000003">
    <property type="entry name" value="ATP synthase subunit gamma"/>
    <property type="match status" value="1"/>
</dbReference>
<keyword evidence="6 11" id="KW-0406">Ion transport</keyword>
<comment type="subcellular location">
    <subcellularLocation>
        <location evidence="1">Mitochondrion inner membrane</location>
        <topology evidence="1">Peripheral membrane protein</topology>
    </subcellularLocation>
</comment>
<evidence type="ECO:0000256" key="4">
    <source>
        <dbReference type="ARBA" id="ARBA00022781"/>
    </source>
</evidence>
<evidence type="ECO:0000256" key="7">
    <source>
        <dbReference type="ARBA" id="ARBA00023128"/>
    </source>
</evidence>
<dbReference type="Gene3D" id="1.10.287.80">
    <property type="entry name" value="ATP synthase, gamma subunit, helix hairpin domain"/>
    <property type="match status" value="1"/>
</dbReference>
<evidence type="ECO:0000256" key="2">
    <source>
        <dbReference type="ARBA" id="ARBA00007681"/>
    </source>
</evidence>
<dbReference type="GO" id="GO:0046933">
    <property type="term" value="F:proton-transporting ATP synthase activity, rotational mechanism"/>
    <property type="evidence" value="ECO:0007669"/>
    <property type="project" value="InterPro"/>
</dbReference>
<dbReference type="GO" id="GO:0005743">
    <property type="term" value="C:mitochondrial inner membrane"/>
    <property type="evidence" value="ECO:0007669"/>
    <property type="project" value="UniProtKB-SubCell"/>
</dbReference>
<comment type="similarity">
    <text evidence="2 11">Belongs to the ATPase gamma chain family.</text>
</comment>
<dbReference type="RefSeq" id="XP_025356546.1">
    <property type="nucleotide sequence ID" value="XM_025498947.1"/>
</dbReference>
<dbReference type="Gene3D" id="3.40.1380.10">
    <property type="match status" value="1"/>
</dbReference>
<evidence type="ECO:0000256" key="11">
    <source>
        <dbReference type="RuleBase" id="RU004001"/>
    </source>
</evidence>
<dbReference type="OrthoDB" id="239812at2759"/>
<evidence type="ECO:0000256" key="8">
    <source>
        <dbReference type="ARBA" id="ARBA00023136"/>
    </source>
</evidence>